<dbReference type="Pfam" id="PF13396">
    <property type="entry name" value="PLDc_N"/>
    <property type="match status" value="1"/>
</dbReference>
<dbReference type="InterPro" id="IPR027379">
    <property type="entry name" value="CLS_N"/>
</dbReference>
<keyword evidence="10" id="KW-0594">Phospholipid biosynthesis</keyword>
<dbReference type="RefSeq" id="WP_279248685.1">
    <property type="nucleotide sequence ID" value="NZ_SHNO01000001.1"/>
</dbReference>
<gene>
    <name evidence="15" type="primary">cls</name>
    <name evidence="15" type="ORF">EYC82_06210</name>
</gene>
<evidence type="ECO:0000256" key="9">
    <source>
        <dbReference type="ARBA" id="ARBA00023136"/>
    </source>
</evidence>
<dbReference type="PANTHER" id="PTHR21248">
    <property type="entry name" value="CARDIOLIPIN SYNTHASE"/>
    <property type="match status" value="1"/>
</dbReference>
<accession>A0ABT3T3V1</accession>
<dbReference type="InterPro" id="IPR022924">
    <property type="entry name" value="Cardiolipin_synthase"/>
</dbReference>
<organism evidence="15 16">
    <name type="scientific">Candidatus Marimicrobium litorale</name>
    <dbReference type="NCBI Taxonomy" id="2518991"/>
    <lineage>
        <taxon>Bacteria</taxon>
        <taxon>Pseudomonadati</taxon>
        <taxon>Pseudomonadota</taxon>
        <taxon>Gammaproteobacteria</taxon>
        <taxon>Cellvibrionales</taxon>
        <taxon>Halieaceae</taxon>
        <taxon>Marimicrobium</taxon>
    </lineage>
</organism>
<dbReference type="PROSITE" id="PS50035">
    <property type="entry name" value="PLD"/>
    <property type="match status" value="2"/>
</dbReference>
<feature type="domain" description="PLD phosphodiesterase" evidence="14">
    <location>
        <begin position="217"/>
        <end position="244"/>
    </location>
</feature>
<evidence type="ECO:0000256" key="13">
    <source>
        <dbReference type="SAM" id="Phobius"/>
    </source>
</evidence>
<keyword evidence="5 13" id="KW-0812">Transmembrane</keyword>
<feature type="transmembrane region" description="Helical" evidence="13">
    <location>
        <begin position="36"/>
        <end position="55"/>
    </location>
</feature>
<evidence type="ECO:0000256" key="1">
    <source>
        <dbReference type="ARBA" id="ARBA00004651"/>
    </source>
</evidence>
<dbReference type="InterPro" id="IPR025202">
    <property type="entry name" value="PLD-like_dom"/>
</dbReference>
<reference evidence="15" key="1">
    <citation type="submission" date="2019-02" db="EMBL/GenBank/DDBJ databases">
        <authorList>
            <person name="Li S.-H."/>
        </authorList>
    </citation>
    <scope>NUCLEOTIDE SEQUENCE</scope>
    <source>
        <strain evidence="15">IMCC11814</strain>
    </source>
</reference>
<keyword evidence="6" id="KW-0677">Repeat</keyword>
<dbReference type="Proteomes" id="UP001143304">
    <property type="component" value="Unassembled WGS sequence"/>
</dbReference>
<dbReference type="EMBL" id="SHNO01000001">
    <property type="protein sequence ID" value="MCX2976943.1"/>
    <property type="molecule type" value="Genomic_DNA"/>
</dbReference>
<comment type="subcellular location">
    <subcellularLocation>
        <location evidence="1">Cell membrane</location>
        <topology evidence="1">Multi-pass membrane protein</topology>
    </subcellularLocation>
</comment>
<proteinExistence type="predicted"/>
<dbReference type="CDD" id="cd09158">
    <property type="entry name" value="PLDc_EcCLS_like_2"/>
    <property type="match status" value="1"/>
</dbReference>
<keyword evidence="2" id="KW-1003">Cell membrane</keyword>
<keyword evidence="9 13" id="KW-0472">Membrane</keyword>
<keyword evidence="11" id="KW-1208">Phospholipid metabolism</keyword>
<dbReference type="SUPFAM" id="SSF56024">
    <property type="entry name" value="Phospholipase D/nuclease"/>
    <property type="match status" value="2"/>
</dbReference>
<keyword evidence="7 13" id="KW-1133">Transmembrane helix</keyword>
<evidence type="ECO:0000256" key="2">
    <source>
        <dbReference type="ARBA" id="ARBA00022475"/>
    </source>
</evidence>
<dbReference type="CDD" id="cd09152">
    <property type="entry name" value="PLDc_EcCLS_like_1"/>
    <property type="match status" value="1"/>
</dbReference>
<feature type="transmembrane region" description="Helical" evidence="13">
    <location>
        <begin position="6"/>
        <end position="24"/>
    </location>
</feature>
<comment type="caution">
    <text evidence="15">The sequence shown here is derived from an EMBL/GenBank/DDBJ whole genome shotgun (WGS) entry which is preliminary data.</text>
</comment>
<dbReference type="Gene3D" id="3.30.870.10">
    <property type="entry name" value="Endonuclease Chain A"/>
    <property type="match status" value="2"/>
</dbReference>
<dbReference type="SMART" id="SM00155">
    <property type="entry name" value="PLDc"/>
    <property type="match status" value="2"/>
</dbReference>
<dbReference type="NCBIfam" id="TIGR04265">
    <property type="entry name" value="bac_cardiolipin"/>
    <property type="match status" value="1"/>
</dbReference>
<keyword evidence="8" id="KW-0443">Lipid metabolism</keyword>
<evidence type="ECO:0000256" key="8">
    <source>
        <dbReference type="ARBA" id="ARBA00023098"/>
    </source>
</evidence>
<dbReference type="InterPro" id="IPR001736">
    <property type="entry name" value="PLipase_D/transphosphatidylase"/>
</dbReference>
<dbReference type="EC" id="2.7.8.-" evidence="12"/>
<keyword evidence="4" id="KW-0808">Transferase</keyword>
<evidence type="ECO:0000256" key="12">
    <source>
        <dbReference type="NCBIfam" id="TIGR04265"/>
    </source>
</evidence>
<evidence type="ECO:0000256" key="7">
    <source>
        <dbReference type="ARBA" id="ARBA00022989"/>
    </source>
</evidence>
<evidence type="ECO:0000256" key="11">
    <source>
        <dbReference type="ARBA" id="ARBA00023264"/>
    </source>
</evidence>
<evidence type="ECO:0000313" key="15">
    <source>
        <dbReference type="EMBL" id="MCX2976943.1"/>
    </source>
</evidence>
<keyword evidence="16" id="KW-1185">Reference proteome</keyword>
<dbReference type="PANTHER" id="PTHR21248:SF22">
    <property type="entry name" value="PHOSPHOLIPASE D"/>
    <property type="match status" value="1"/>
</dbReference>
<evidence type="ECO:0000259" key="14">
    <source>
        <dbReference type="PROSITE" id="PS50035"/>
    </source>
</evidence>
<feature type="domain" description="PLD phosphodiesterase" evidence="14">
    <location>
        <begin position="392"/>
        <end position="419"/>
    </location>
</feature>
<keyword evidence="3" id="KW-0444">Lipid biosynthesis</keyword>
<dbReference type="Pfam" id="PF13091">
    <property type="entry name" value="PLDc_2"/>
    <property type="match status" value="2"/>
</dbReference>
<evidence type="ECO:0000256" key="4">
    <source>
        <dbReference type="ARBA" id="ARBA00022679"/>
    </source>
</evidence>
<evidence type="ECO:0000256" key="5">
    <source>
        <dbReference type="ARBA" id="ARBA00022692"/>
    </source>
</evidence>
<name>A0ABT3T3V1_9GAMM</name>
<evidence type="ECO:0000256" key="10">
    <source>
        <dbReference type="ARBA" id="ARBA00023209"/>
    </source>
</evidence>
<sequence length="479" mass="52608">MPSAGELFFILHIMVQIAIVMRVLEHPRRQPTSRIAWLVVVLALPLVGIIAYLMLGETNIGRRNREAMLALEDVRKNFSAGQEYSADNPDFVPSEYAHLFSVGYSISGFPAVAGNQAELMADSLVAIERIVSDIDAARSSVDVLFYIWLTDGSGVKVVEALTRAATRGVACRAMVDGLGSRKLLRSKIWKKMSKAGVSAAVALPLGNPILSPLQGRMDLRNHRKIVVVDGAITYCGSQNCADDAFRIKAKFAPWVDLMVRFTGPVAQQNQALFDMDWAVYAGEEVEVQLPAQQPVCGDIVAQVVASGPILRYSAMPELFLSLIYRSRRELVISTPYYVPTQAMQEALCASAYRGVQTTLILPAKNDSREVAAASRSYYAQLLEAGVHIHEYQGGLLHSKSLTLDGDITLVGSANMDQRSFDLNFENNILIYSPSVTASVRERQQAYLDSARVVTLEEVANWSLGRRLWNNAVAMLGPIL</sequence>
<evidence type="ECO:0000256" key="6">
    <source>
        <dbReference type="ARBA" id="ARBA00022737"/>
    </source>
</evidence>
<protein>
    <recommendedName>
        <fullName evidence="12">Cardiolipin synthase</fullName>
        <ecNumber evidence="12">2.7.8.-</ecNumber>
    </recommendedName>
</protein>
<evidence type="ECO:0000256" key="3">
    <source>
        <dbReference type="ARBA" id="ARBA00022516"/>
    </source>
</evidence>
<evidence type="ECO:0000313" key="16">
    <source>
        <dbReference type="Proteomes" id="UP001143304"/>
    </source>
</evidence>